<organism evidence="2 3">
    <name type="scientific">Leucobacter luti</name>
    <dbReference type="NCBI Taxonomy" id="340320"/>
    <lineage>
        <taxon>Bacteria</taxon>
        <taxon>Bacillati</taxon>
        <taxon>Actinomycetota</taxon>
        <taxon>Actinomycetes</taxon>
        <taxon>Micrococcales</taxon>
        <taxon>Microbacteriaceae</taxon>
        <taxon>Leucobacter</taxon>
    </lineage>
</organism>
<dbReference type="EMBL" id="SHKI01000003">
    <property type="protein sequence ID" value="RZT66862.1"/>
    <property type="molecule type" value="Genomic_DNA"/>
</dbReference>
<evidence type="ECO:0000313" key="3">
    <source>
        <dbReference type="Proteomes" id="UP000291832"/>
    </source>
</evidence>
<protein>
    <submittedName>
        <fullName evidence="2">Alpha-beta hydrolase superfamily lysophospholipase</fullName>
    </submittedName>
</protein>
<feature type="domain" description="Serine aminopeptidase S33" evidence="1">
    <location>
        <begin position="30"/>
        <end position="270"/>
    </location>
</feature>
<dbReference type="OrthoDB" id="9806902at2"/>
<keyword evidence="2" id="KW-0378">Hydrolase</keyword>
<dbReference type="PANTHER" id="PTHR11614">
    <property type="entry name" value="PHOSPHOLIPASE-RELATED"/>
    <property type="match status" value="1"/>
</dbReference>
<reference evidence="2 3" key="1">
    <citation type="journal article" date="2015" name="Stand. Genomic Sci.">
        <title>Genomic Encyclopedia of Bacterial and Archaeal Type Strains, Phase III: the genomes of soil and plant-associated and newly described type strains.</title>
        <authorList>
            <person name="Whitman W.B."/>
            <person name="Woyke T."/>
            <person name="Klenk H.P."/>
            <person name="Zhou Y."/>
            <person name="Lilburn T.G."/>
            <person name="Beck B.J."/>
            <person name="De Vos P."/>
            <person name="Vandamme P."/>
            <person name="Eisen J.A."/>
            <person name="Garrity G."/>
            <person name="Hugenholtz P."/>
            <person name="Kyrpides N.C."/>
        </authorList>
    </citation>
    <scope>NUCLEOTIDE SEQUENCE [LARGE SCALE GENOMIC DNA]</scope>
    <source>
        <strain evidence="2 3">RF6</strain>
    </source>
</reference>
<dbReference type="GO" id="GO:0016787">
    <property type="term" value="F:hydrolase activity"/>
    <property type="evidence" value="ECO:0007669"/>
    <property type="project" value="UniProtKB-KW"/>
</dbReference>
<gene>
    <name evidence="2" type="ORF">EV139_0989</name>
</gene>
<evidence type="ECO:0000259" key="1">
    <source>
        <dbReference type="Pfam" id="PF12146"/>
    </source>
</evidence>
<dbReference type="Gene3D" id="3.40.50.1820">
    <property type="entry name" value="alpha/beta hydrolase"/>
    <property type="match status" value="1"/>
</dbReference>
<evidence type="ECO:0000313" key="2">
    <source>
        <dbReference type="EMBL" id="RZT66862.1"/>
    </source>
</evidence>
<proteinExistence type="predicted"/>
<accession>A0A4Q7U3W5</accession>
<dbReference type="InterPro" id="IPR022742">
    <property type="entry name" value="Hydrolase_4"/>
</dbReference>
<dbReference type="RefSeq" id="WP_130453198.1">
    <property type="nucleotide sequence ID" value="NZ_QYAG01000001.1"/>
</dbReference>
<dbReference type="InterPro" id="IPR051044">
    <property type="entry name" value="MAG_DAG_Lipase"/>
</dbReference>
<dbReference type="Proteomes" id="UP000291832">
    <property type="component" value="Unassembled WGS sequence"/>
</dbReference>
<dbReference type="Pfam" id="PF12146">
    <property type="entry name" value="Hydrolase_4"/>
    <property type="match status" value="1"/>
</dbReference>
<dbReference type="AlphaFoldDB" id="A0A4Q7U3W5"/>
<dbReference type="SUPFAM" id="SSF53474">
    <property type="entry name" value="alpha/beta-Hydrolases"/>
    <property type="match status" value="1"/>
</dbReference>
<comment type="caution">
    <text evidence="2">The sequence shown here is derived from an EMBL/GenBank/DDBJ whole genome shotgun (WGS) entry which is preliminary data.</text>
</comment>
<sequence>MSTAPESPTEFTYVDAGGVEIFATEWKTAEPIGVVQISHGIGEHSKRYADFAQHLTRAGFAVFADDHRGHGETGRRQHDGDLSRLGRLGPGGLAATEAAILQLTDIARERYPGLPVIMFAHSWGSLMAQRSLNQHPHRWDALVLSGSAFRSPRFMESGDLNAKWAGPDANGFEWLSRDPAVSAEFIADPLCFGADILKLFGLADGLKLFGKPATGLPQDLPILIVSGAADPLNRGDGLQRLGEAYRRRGVRDVSVKLYPDARHELLNETNREEVIADIITWMLERVAPE</sequence>
<keyword evidence="3" id="KW-1185">Reference proteome</keyword>
<dbReference type="InterPro" id="IPR029058">
    <property type="entry name" value="AB_hydrolase_fold"/>
</dbReference>
<name>A0A4Q7U3W5_9MICO</name>